<evidence type="ECO:0000313" key="2">
    <source>
        <dbReference type="Proteomes" id="UP000076858"/>
    </source>
</evidence>
<accession>A0A164ICG8</accession>
<sequence>MHTSVKKVIHFTDGAVSQYKNCKNFTNLLFHKEDFGVEGEWHFFATSHGKGPCDGIGGTIKRLSRRASLQNEITIQTPLALILWCNSNIENIKCFFVSSDDISQTEIALGSRFQSSKTLPGTQKIHCFVPVDLFSVTTNIFSSSEQYTNYVIRRQELNEYFLDVNFSELKVDNIIACVYLGKWYLGKILSRDKGQVEINVHFFKPPGEELTIRGFQLSAKDDVALVPLSNVIQIVKSLKKTISSC</sequence>
<dbReference type="Proteomes" id="UP000076858">
    <property type="component" value="Unassembled WGS sequence"/>
</dbReference>
<reference evidence="1 2" key="1">
    <citation type="submission" date="2016-03" db="EMBL/GenBank/DDBJ databases">
        <title>EvidentialGene: Evidence-directed Construction of Genes on Genomes.</title>
        <authorList>
            <person name="Gilbert D.G."/>
            <person name="Choi J.-H."/>
            <person name="Mockaitis K."/>
            <person name="Colbourne J."/>
            <person name="Pfrender M."/>
        </authorList>
    </citation>
    <scope>NUCLEOTIDE SEQUENCE [LARGE SCALE GENOMIC DNA]</scope>
    <source>
        <strain evidence="1 2">Xinb3</strain>
        <tissue evidence="1">Complete organism</tissue>
    </source>
</reference>
<gene>
    <name evidence="1" type="ORF">APZ42_002321</name>
</gene>
<dbReference type="PANTHER" id="PTHR46601">
    <property type="entry name" value="ULP_PROTEASE DOMAIN-CONTAINING PROTEIN"/>
    <property type="match status" value="1"/>
</dbReference>
<organism evidence="1 2">
    <name type="scientific">Daphnia magna</name>
    <dbReference type="NCBI Taxonomy" id="35525"/>
    <lineage>
        <taxon>Eukaryota</taxon>
        <taxon>Metazoa</taxon>
        <taxon>Ecdysozoa</taxon>
        <taxon>Arthropoda</taxon>
        <taxon>Crustacea</taxon>
        <taxon>Branchiopoda</taxon>
        <taxon>Diplostraca</taxon>
        <taxon>Cladocera</taxon>
        <taxon>Anomopoda</taxon>
        <taxon>Daphniidae</taxon>
        <taxon>Daphnia</taxon>
    </lineage>
</organism>
<keyword evidence="2" id="KW-1185">Reference proteome</keyword>
<evidence type="ECO:0000313" key="1">
    <source>
        <dbReference type="EMBL" id="KZS01113.1"/>
    </source>
</evidence>
<dbReference type="EMBL" id="LRGB01007576">
    <property type="protein sequence ID" value="KZS01113.1"/>
    <property type="molecule type" value="Genomic_DNA"/>
</dbReference>
<protein>
    <submittedName>
        <fullName evidence="1">Cc8L18.2-like protein</fullName>
    </submittedName>
</protein>
<dbReference type="OrthoDB" id="7700504at2759"/>
<comment type="caution">
    <text evidence="1">The sequence shown here is derived from an EMBL/GenBank/DDBJ whole genome shotgun (WGS) entry which is preliminary data.</text>
</comment>
<name>A0A164ICG8_9CRUS</name>
<dbReference type="PANTHER" id="PTHR46601:SF1">
    <property type="entry name" value="ADF-H DOMAIN-CONTAINING PROTEIN"/>
    <property type="match status" value="1"/>
</dbReference>
<dbReference type="AlphaFoldDB" id="A0A164ICG8"/>
<proteinExistence type="predicted"/>